<feature type="coiled-coil region" evidence="2">
    <location>
        <begin position="14"/>
        <end position="41"/>
    </location>
</feature>
<dbReference type="PANTHER" id="PTHR34976:SF1">
    <property type="entry name" value="TOXIN BC_0920"/>
    <property type="match status" value="1"/>
</dbReference>
<dbReference type="GO" id="GO:0016787">
    <property type="term" value="F:hydrolase activity"/>
    <property type="evidence" value="ECO:0007669"/>
    <property type="project" value="UniProtKB-KW"/>
</dbReference>
<sequence>MSIDMYLEDSQSQAASTQKMMQEEIKAYEELERSLIDFEASTESLKGKAYDSARSYSERVLRPLAHGGKLLSEAVGKTVKQFPESYIAQVANESLKESDIEANIQGLTNIITIQETSVFGVKAVGLSELVKNQQKMIDTLTDARQVLQEKLDKLREFNNSSPQIFSEIENLKNMITTGLNHLNNAWDAKKGVYVLPANLDWATQIMNYTPPSNLQDSQSRDKDFINNLIEQYGYDEDTAKKILKLKEGIDKKYPRMSQKKKDYLLNRSLGAPVYDGYKWDQTAGDLDGDSAQEFYIRMGLTDAESKSLYYEIEKQHFFSNFTTGTIVDPAAEGDAKYTDRLKLYKETHNISGMSDSEIKAAFLNNWKEQNKRYANKTDFAHQFITTATHLNLSLPPGYMMLMFGGRNGIEAVSGWRGDATTDAETKPSMGNDDFRADLDAVNITSIMNEKKLSFLEASNYYYRQLEDKTDSKTDKMTRSEFFLKYTDINDVKKEIFKMVPKKFYEGAKDTYTEPTEEEKRAYIKKHYPDSYNFLRSLEERDNQLGTYAERE</sequence>
<evidence type="ECO:0000256" key="2">
    <source>
        <dbReference type="SAM" id="Coils"/>
    </source>
</evidence>
<dbReference type="AlphaFoldDB" id="A0AAE8KAG0"/>
<evidence type="ECO:0000259" key="3">
    <source>
        <dbReference type="PROSITE" id="PS51756"/>
    </source>
</evidence>
<gene>
    <name evidence="4" type="ORF">D8888_02335</name>
</gene>
<protein>
    <submittedName>
        <fullName evidence="4">Ribonuclease</fullName>
        <ecNumber evidence="4">3.1.-.-</ecNumber>
    </submittedName>
</protein>
<organism evidence="4 5">
    <name type="scientific">Streptococcus sanguinis</name>
    <dbReference type="NCBI Taxonomy" id="1305"/>
    <lineage>
        <taxon>Bacteria</taxon>
        <taxon>Bacillati</taxon>
        <taxon>Bacillota</taxon>
        <taxon>Bacilli</taxon>
        <taxon>Lactobacillales</taxon>
        <taxon>Streptococcaceae</taxon>
        <taxon>Streptococcus</taxon>
    </lineage>
</organism>
<keyword evidence="4" id="KW-0378">Hydrolase</keyword>
<dbReference type="InterPro" id="IPR051768">
    <property type="entry name" value="Bact_secretion_toxin"/>
</dbReference>
<keyword evidence="2" id="KW-0175">Coiled coil</keyword>
<dbReference type="EMBL" id="RJMK01000001">
    <property type="protein sequence ID" value="RSI09752.1"/>
    <property type="molecule type" value="Genomic_DNA"/>
</dbReference>
<evidence type="ECO:0000313" key="4">
    <source>
        <dbReference type="EMBL" id="RSI09752.1"/>
    </source>
</evidence>
<evidence type="ECO:0000313" key="5">
    <source>
        <dbReference type="Proteomes" id="UP000272846"/>
    </source>
</evidence>
<dbReference type="RefSeq" id="WP_125435056.1">
    <property type="nucleotide sequence ID" value="NZ_CAXTGR010000001.1"/>
</dbReference>
<dbReference type="InterPro" id="IPR006829">
    <property type="entry name" value="LXG_dom"/>
</dbReference>
<accession>A0AAE8KAG0</accession>
<dbReference type="Pfam" id="PF04740">
    <property type="entry name" value="LXG"/>
    <property type="match status" value="1"/>
</dbReference>
<proteinExistence type="inferred from homology"/>
<comment type="caution">
    <text evidence="4">The sequence shown here is derived from an EMBL/GenBank/DDBJ whole genome shotgun (WGS) entry which is preliminary data.</text>
</comment>
<dbReference type="PROSITE" id="PS51756">
    <property type="entry name" value="LXG"/>
    <property type="match status" value="1"/>
</dbReference>
<dbReference type="EC" id="3.1.-.-" evidence="4"/>
<reference evidence="4 5" key="1">
    <citation type="submission" date="2018-11" db="EMBL/GenBank/DDBJ databases">
        <title>Species Designations Belie Phenotypic and Genotypic Heterogeneity in Oral Streptococci.</title>
        <authorList>
            <person name="Velsko I."/>
        </authorList>
    </citation>
    <scope>NUCLEOTIDE SEQUENCE [LARGE SCALE GENOMIC DNA]</scope>
    <source>
        <strain evidence="4 5">KLC04</strain>
    </source>
</reference>
<feature type="domain" description="LXG" evidence="3">
    <location>
        <begin position="1"/>
        <end position="222"/>
    </location>
</feature>
<evidence type="ECO:0000256" key="1">
    <source>
        <dbReference type="ARBA" id="ARBA00034117"/>
    </source>
</evidence>
<dbReference type="Proteomes" id="UP000272846">
    <property type="component" value="Unassembled WGS sequence"/>
</dbReference>
<comment type="similarity">
    <text evidence="1">In the N-terminal section; belongs to the LXG family.</text>
</comment>
<feature type="coiled-coil region" evidence="2">
    <location>
        <begin position="130"/>
        <end position="160"/>
    </location>
</feature>
<name>A0AAE8KAG0_STRSA</name>
<dbReference type="PANTHER" id="PTHR34976">
    <property type="entry name" value="RIBONUCLEASE YQCG-RELATED"/>
    <property type="match status" value="1"/>
</dbReference>